<gene>
    <name evidence="2" type="ORF">BDV41DRAFT_529414</name>
</gene>
<dbReference type="EMBL" id="ML738309">
    <property type="protein sequence ID" value="KAE8315888.1"/>
    <property type="molecule type" value="Genomic_DNA"/>
</dbReference>
<reference evidence="3" key="1">
    <citation type="submission" date="2019-04" db="EMBL/GenBank/DDBJ databases">
        <title>Friends and foes A comparative genomics studyof 23 Aspergillus species from section Flavi.</title>
        <authorList>
            <consortium name="DOE Joint Genome Institute"/>
            <person name="Kjaerbolling I."/>
            <person name="Vesth T."/>
            <person name="Frisvad J.C."/>
            <person name="Nybo J.L."/>
            <person name="Theobald S."/>
            <person name="Kildgaard S."/>
            <person name="Isbrandt T."/>
            <person name="Kuo A."/>
            <person name="Sato A."/>
            <person name="Lyhne E.K."/>
            <person name="Kogle M.E."/>
            <person name="Wiebenga A."/>
            <person name="Kun R.S."/>
            <person name="Lubbers R.J."/>
            <person name="Makela M.R."/>
            <person name="Barry K."/>
            <person name="Chovatia M."/>
            <person name="Clum A."/>
            <person name="Daum C."/>
            <person name="Haridas S."/>
            <person name="He G."/>
            <person name="LaButti K."/>
            <person name="Lipzen A."/>
            <person name="Mondo S."/>
            <person name="Riley R."/>
            <person name="Salamov A."/>
            <person name="Simmons B.A."/>
            <person name="Magnuson J.K."/>
            <person name="Henrissat B."/>
            <person name="Mortensen U.H."/>
            <person name="Larsen T.O."/>
            <person name="Devries R.P."/>
            <person name="Grigoriev I.V."/>
            <person name="Machida M."/>
            <person name="Baker S.E."/>
            <person name="Andersen M.R."/>
        </authorList>
    </citation>
    <scope>NUCLEOTIDE SEQUENCE [LARGE SCALE GENOMIC DNA]</scope>
    <source>
        <strain evidence="3">CBS 130015</strain>
    </source>
</reference>
<feature type="region of interest" description="Disordered" evidence="1">
    <location>
        <begin position="62"/>
        <end position="85"/>
    </location>
</feature>
<dbReference type="AlphaFoldDB" id="A0A5N6W5T8"/>
<sequence length="152" mass="17723">MTNKLKRPTRDISLSHLYPQRFQVGRIDDFRRKYLYSAKESNICAPAKHPWLRFLSPIHPEQHCTGTLNRQPQSQSPPSSPLPTHVADQIFWRDWSRGDTDRQPLVIRQGDANAKPQQTRAVGRPRYPTQKPLGRTEVEIELIRKIDRAFFA</sequence>
<dbReference type="Proteomes" id="UP000325433">
    <property type="component" value="Unassembled WGS sequence"/>
</dbReference>
<protein>
    <submittedName>
        <fullName evidence="2">Uncharacterized protein</fullName>
    </submittedName>
</protein>
<name>A0A5N6W5T8_9EURO</name>
<keyword evidence="3" id="KW-1185">Reference proteome</keyword>
<evidence type="ECO:0000313" key="3">
    <source>
        <dbReference type="Proteomes" id="UP000325433"/>
    </source>
</evidence>
<evidence type="ECO:0000256" key="1">
    <source>
        <dbReference type="SAM" id="MobiDB-lite"/>
    </source>
</evidence>
<proteinExistence type="predicted"/>
<accession>A0A5N6W5T8</accession>
<organism evidence="2 3">
    <name type="scientific">Aspergillus transmontanensis</name>
    <dbReference type="NCBI Taxonomy" id="1034304"/>
    <lineage>
        <taxon>Eukaryota</taxon>
        <taxon>Fungi</taxon>
        <taxon>Dikarya</taxon>
        <taxon>Ascomycota</taxon>
        <taxon>Pezizomycotina</taxon>
        <taxon>Eurotiomycetes</taxon>
        <taxon>Eurotiomycetidae</taxon>
        <taxon>Eurotiales</taxon>
        <taxon>Aspergillaceae</taxon>
        <taxon>Aspergillus</taxon>
        <taxon>Aspergillus subgen. Circumdati</taxon>
    </lineage>
</organism>
<evidence type="ECO:0000313" key="2">
    <source>
        <dbReference type="EMBL" id="KAE8315888.1"/>
    </source>
</evidence>